<protein>
    <submittedName>
        <fullName evidence="1">Putative electron transfer oxidoreductase</fullName>
    </submittedName>
</protein>
<dbReference type="PRINTS" id="PR00420">
    <property type="entry name" value="RNGMNOXGNASE"/>
</dbReference>
<dbReference type="RefSeq" id="WP_012376440.1">
    <property type="nucleotide sequence ID" value="NC_010571.1"/>
</dbReference>
<dbReference type="SUPFAM" id="SSF51905">
    <property type="entry name" value="FAD/NAD(P)-binding domain"/>
    <property type="match status" value="1"/>
</dbReference>
<dbReference type="InterPro" id="IPR050407">
    <property type="entry name" value="Geranylgeranyl_reductase"/>
</dbReference>
<dbReference type="STRING" id="452637.Oter_3634"/>
<dbReference type="PANTHER" id="PTHR42685">
    <property type="entry name" value="GERANYLGERANYL DIPHOSPHATE REDUCTASE"/>
    <property type="match status" value="1"/>
</dbReference>
<evidence type="ECO:0000313" key="1">
    <source>
        <dbReference type="EMBL" id="ACB76911.1"/>
    </source>
</evidence>
<dbReference type="Proteomes" id="UP000007013">
    <property type="component" value="Chromosome"/>
</dbReference>
<dbReference type="KEGG" id="ote:Oter_3634"/>
<proteinExistence type="predicted"/>
<accession>B1ZWF9</accession>
<keyword evidence="2" id="KW-1185">Reference proteome</keyword>
<gene>
    <name evidence="1" type="ordered locus">Oter_3634</name>
</gene>
<dbReference type="PANTHER" id="PTHR42685:SF22">
    <property type="entry name" value="CONDITIONED MEDIUM FACTOR RECEPTOR 1"/>
    <property type="match status" value="1"/>
</dbReference>
<dbReference type="OrthoDB" id="9806565at2"/>
<dbReference type="HOGENOM" id="CLU_024648_5_3_0"/>
<reference evidence="1 2" key="1">
    <citation type="journal article" date="2011" name="J. Bacteriol.">
        <title>Genome sequence of the verrucomicrobium Opitutus terrae PB90-1, an abundant inhabitant of rice paddy soil ecosystems.</title>
        <authorList>
            <person name="van Passel M.W."/>
            <person name="Kant R."/>
            <person name="Palva A."/>
            <person name="Copeland A."/>
            <person name="Lucas S."/>
            <person name="Lapidus A."/>
            <person name="Glavina del Rio T."/>
            <person name="Pitluck S."/>
            <person name="Goltsman E."/>
            <person name="Clum A."/>
            <person name="Sun H."/>
            <person name="Schmutz J."/>
            <person name="Larimer F.W."/>
            <person name="Land M.L."/>
            <person name="Hauser L."/>
            <person name="Kyrpides N."/>
            <person name="Mikhailova N."/>
            <person name="Richardson P.P."/>
            <person name="Janssen P.H."/>
            <person name="de Vos W.M."/>
            <person name="Smidt H."/>
        </authorList>
    </citation>
    <scope>NUCLEOTIDE SEQUENCE [LARGE SCALE GENOMIC DNA]</scope>
    <source>
        <strain evidence="2">DSM 11246 / JCM 15787 / PB90-1</strain>
    </source>
</reference>
<dbReference type="EMBL" id="CP001032">
    <property type="protein sequence ID" value="ACB76911.1"/>
    <property type="molecule type" value="Genomic_DNA"/>
</dbReference>
<dbReference type="InterPro" id="IPR036188">
    <property type="entry name" value="FAD/NAD-bd_sf"/>
</dbReference>
<dbReference type="eggNOG" id="COG0644">
    <property type="taxonomic scope" value="Bacteria"/>
</dbReference>
<evidence type="ECO:0000313" key="2">
    <source>
        <dbReference type="Proteomes" id="UP000007013"/>
    </source>
</evidence>
<dbReference type="AlphaFoldDB" id="B1ZWF9"/>
<dbReference type="Gene3D" id="3.50.50.60">
    <property type="entry name" value="FAD/NAD(P)-binding domain"/>
    <property type="match status" value="2"/>
</dbReference>
<name>B1ZWF9_OPITP</name>
<organism evidence="1 2">
    <name type="scientific">Opitutus terrae (strain DSM 11246 / JCM 15787 / PB90-1)</name>
    <dbReference type="NCBI Taxonomy" id="452637"/>
    <lineage>
        <taxon>Bacteria</taxon>
        <taxon>Pseudomonadati</taxon>
        <taxon>Verrucomicrobiota</taxon>
        <taxon>Opitutia</taxon>
        <taxon>Opitutales</taxon>
        <taxon>Opitutaceae</taxon>
        <taxon>Opitutus</taxon>
    </lineage>
</organism>
<sequence length="340" mass="36352">MNTSRPIEIIGGGLAGLSLGLALRRAGVDVNITEAGSYPRHRVCGEFITGLPGSTRTALGLDALLADAVVNRQVAWFAAGEPAWFQALPSPALSLSRYVLDARLAEAFVAAGGELRSQTRSAAHADAPGRVFATGRRRARSPWIGLKLHAIALPLAADLEVHLGASCYVGLARIESGRANICGLFRRAALTGHAGELLLAYLRHTGLNALATRLAAAELDSASFSAVAAVEFDRRIAPTPQARLGDACAVIPPFTGHGMAMAFQSAEIALAPLLAYARGHAAWPATRRVIQSELRRRFRVRLTSAAALHPFLLEPPRQRWFARLGRARLLPFGPLYHLLH</sequence>